<evidence type="ECO:0000313" key="1">
    <source>
        <dbReference type="EMBL" id="KAK8530866.1"/>
    </source>
</evidence>
<proteinExistence type="predicted"/>
<accession>A0ABR2D6C9</accession>
<evidence type="ECO:0000313" key="2">
    <source>
        <dbReference type="Proteomes" id="UP001472677"/>
    </source>
</evidence>
<sequence length="130" mass="15488">MSVSVLVSVLSYWISKSNPEYQYGYPEDHYPCLRTDMFKAKEKRNVVDRESLMKKVVVTGENHNVVIEQVEWKNNRLWDELQQMEAPWGSSPMVSIGWMSEEDVGFVSKDINFQRWMVLWTEFSERRMVE</sequence>
<reference evidence="1 2" key="1">
    <citation type="journal article" date="2024" name="G3 (Bethesda)">
        <title>Genome assembly of Hibiscus sabdariffa L. provides insights into metabolisms of medicinal natural products.</title>
        <authorList>
            <person name="Kim T."/>
        </authorList>
    </citation>
    <scope>NUCLEOTIDE SEQUENCE [LARGE SCALE GENOMIC DNA]</scope>
    <source>
        <strain evidence="1">TK-2024</strain>
        <tissue evidence="1">Old leaves</tissue>
    </source>
</reference>
<keyword evidence="2" id="KW-1185">Reference proteome</keyword>
<protein>
    <submittedName>
        <fullName evidence="1">Uncharacterized protein</fullName>
    </submittedName>
</protein>
<comment type="caution">
    <text evidence="1">The sequence shown here is derived from an EMBL/GenBank/DDBJ whole genome shotgun (WGS) entry which is preliminary data.</text>
</comment>
<dbReference type="Proteomes" id="UP001472677">
    <property type="component" value="Unassembled WGS sequence"/>
</dbReference>
<gene>
    <name evidence="1" type="ORF">V6N12_013366</name>
</gene>
<name>A0ABR2D6C9_9ROSI</name>
<dbReference type="EMBL" id="JBBPBM010000035">
    <property type="protein sequence ID" value="KAK8530866.1"/>
    <property type="molecule type" value="Genomic_DNA"/>
</dbReference>
<organism evidence="1 2">
    <name type="scientific">Hibiscus sabdariffa</name>
    <name type="common">roselle</name>
    <dbReference type="NCBI Taxonomy" id="183260"/>
    <lineage>
        <taxon>Eukaryota</taxon>
        <taxon>Viridiplantae</taxon>
        <taxon>Streptophyta</taxon>
        <taxon>Embryophyta</taxon>
        <taxon>Tracheophyta</taxon>
        <taxon>Spermatophyta</taxon>
        <taxon>Magnoliopsida</taxon>
        <taxon>eudicotyledons</taxon>
        <taxon>Gunneridae</taxon>
        <taxon>Pentapetalae</taxon>
        <taxon>rosids</taxon>
        <taxon>malvids</taxon>
        <taxon>Malvales</taxon>
        <taxon>Malvaceae</taxon>
        <taxon>Malvoideae</taxon>
        <taxon>Hibiscus</taxon>
    </lineage>
</organism>